<dbReference type="PANTHER" id="PTHR42709">
    <property type="entry name" value="ALKALINE PHOSPHATASE LIKE PROTEIN"/>
    <property type="match status" value="1"/>
</dbReference>
<dbReference type="PANTHER" id="PTHR42709:SF9">
    <property type="entry name" value="ALKALINE PHOSPHATASE LIKE PROTEIN"/>
    <property type="match status" value="1"/>
</dbReference>
<organism evidence="4 5">
    <name type="scientific">Peribacillus loiseleuriae</name>
    <dbReference type="NCBI Taxonomy" id="1679170"/>
    <lineage>
        <taxon>Bacteria</taxon>
        <taxon>Bacillati</taxon>
        <taxon>Bacillota</taxon>
        <taxon>Bacilli</taxon>
        <taxon>Bacillales</taxon>
        <taxon>Bacillaceae</taxon>
        <taxon>Peribacillus</taxon>
    </lineage>
</organism>
<keyword evidence="2" id="KW-0812">Transmembrane</keyword>
<feature type="transmembrane region" description="Helical" evidence="2">
    <location>
        <begin position="51"/>
        <end position="73"/>
    </location>
</feature>
<evidence type="ECO:0000256" key="2">
    <source>
        <dbReference type="SAM" id="Phobius"/>
    </source>
</evidence>
<gene>
    <name evidence="4" type="ORF">AC625_20660</name>
</gene>
<feature type="transmembrane region" description="Helical" evidence="2">
    <location>
        <begin position="137"/>
        <end position="158"/>
    </location>
</feature>
<name>A0A0K9GYG0_9BACI</name>
<dbReference type="EMBL" id="LFZW01000001">
    <property type="protein sequence ID" value="KMY51640.1"/>
    <property type="molecule type" value="Genomic_DNA"/>
</dbReference>
<proteinExistence type="inferred from homology"/>
<dbReference type="Proteomes" id="UP000037146">
    <property type="component" value="Unassembled WGS sequence"/>
</dbReference>
<comment type="similarity">
    <text evidence="1">Belongs to the DedA family.</text>
</comment>
<dbReference type="PATRIC" id="fig|1679170.3.peg.4664"/>
<dbReference type="InterPro" id="IPR051311">
    <property type="entry name" value="DedA_domain"/>
</dbReference>
<dbReference type="STRING" id="1679170.AC625_20660"/>
<feature type="domain" description="VTT" evidence="3">
    <location>
        <begin position="32"/>
        <end position="157"/>
    </location>
</feature>
<keyword evidence="2" id="KW-1133">Transmembrane helix</keyword>
<keyword evidence="2" id="KW-0472">Membrane</keyword>
<reference evidence="5" key="1">
    <citation type="submission" date="2015-07" db="EMBL/GenBank/DDBJ databases">
        <title>Genome sequencing project for genomic taxonomy and phylogenomics of Bacillus-like bacteria.</title>
        <authorList>
            <person name="Liu B."/>
            <person name="Wang J."/>
            <person name="Zhu Y."/>
            <person name="Liu G."/>
            <person name="Chen Q."/>
            <person name="Chen Z."/>
            <person name="Lan J."/>
            <person name="Che J."/>
            <person name="Ge C."/>
            <person name="Shi H."/>
            <person name="Pan Z."/>
            <person name="Liu X."/>
        </authorList>
    </citation>
    <scope>NUCLEOTIDE SEQUENCE [LARGE SCALE GENOMIC DNA]</scope>
    <source>
        <strain evidence="5">FJAT-27997</strain>
    </source>
</reference>
<feature type="transmembrane region" description="Helical" evidence="2">
    <location>
        <begin position="170"/>
        <end position="191"/>
    </location>
</feature>
<evidence type="ECO:0000313" key="4">
    <source>
        <dbReference type="EMBL" id="KMY51640.1"/>
    </source>
</evidence>
<feature type="transmembrane region" description="Helical" evidence="2">
    <location>
        <begin position="12"/>
        <end position="31"/>
    </location>
</feature>
<dbReference type="GO" id="GO:0005886">
    <property type="term" value="C:plasma membrane"/>
    <property type="evidence" value="ECO:0007669"/>
    <property type="project" value="TreeGrafter"/>
</dbReference>
<evidence type="ECO:0000256" key="1">
    <source>
        <dbReference type="ARBA" id="ARBA00010792"/>
    </source>
</evidence>
<protein>
    <recommendedName>
        <fullName evidence="3">VTT domain-containing protein</fullName>
    </recommendedName>
</protein>
<dbReference type="RefSeq" id="WP_049682990.1">
    <property type="nucleotide sequence ID" value="NZ_LFZW01000001.1"/>
</dbReference>
<evidence type="ECO:0000259" key="3">
    <source>
        <dbReference type="Pfam" id="PF09335"/>
    </source>
</evidence>
<accession>A0A0K9GYG0</accession>
<dbReference type="Pfam" id="PF09335">
    <property type="entry name" value="VTT_dom"/>
    <property type="match status" value="1"/>
</dbReference>
<dbReference type="AlphaFoldDB" id="A0A0K9GYG0"/>
<keyword evidence="5" id="KW-1185">Reference proteome</keyword>
<evidence type="ECO:0000313" key="5">
    <source>
        <dbReference type="Proteomes" id="UP000037146"/>
    </source>
</evidence>
<dbReference type="OrthoDB" id="9782291at2"/>
<dbReference type="InterPro" id="IPR032816">
    <property type="entry name" value="VTT_dom"/>
</dbReference>
<sequence>MNIDTILHYIDLYGYFIIFVFLFFGIVGIPAPEESLLFLIGVLIVHHKISFGWAVLCSISGAFSGMLTAYVCGKYIGYPFIEKYGRFVGITKERWEKARGKFTKNVYRTILLGFYLPGLRQINPYFAGISHIRFRGFLLFSLIGSILWTVPFILAGYYAGGIFHINPAYVPYLGVFFLVLFLLYVTINFFFKKRKGLK</sequence>
<comment type="caution">
    <text evidence="4">The sequence shown here is derived from an EMBL/GenBank/DDBJ whole genome shotgun (WGS) entry which is preliminary data.</text>
</comment>